<dbReference type="EMBL" id="CAICTM010000305">
    <property type="protein sequence ID" value="CAB9507428.1"/>
    <property type="molecule type" value="Genomic_DNA"/>
</dbReference>
<accession>A0A9N8HA54</accession>
<protein>
    <submittedName>
        <fullName evidence="2">Lysine methyltransferase METTL21A</fullName>
    </submittedName>
</protein>
<reference evidence="2" key="1">
    <citation type="submission" date="2020-06" db="EMBL/GenBank/DDBJ databases">
        <authorList>
            <consortium name="Plant Systems Biology data submission"/>
        </authorList>
    </citation>
    <scope>NUCLEOTIDE SEQUENCE</scope>
    <source>
        <strain evidence="2">D6</strain>
    </source>
</reference>
<dbReference type="SUPFAM" id="SSF53335">
    <property type="entry name" value="S-adenosyl-L-methionine-dependent methyltransferases"/>
    <property type="match status" value="1"/>
</dbReference>
<feature type="region of interest" description="Disordered" evidence="1">
    <location>
        <begin position="1"/>
        <end position="51"/>
    </location>
</feature>
<dbReference type="Gene3D" id="3.40.50.150">
    <property type="entry name" value="Vaccinia Virus protein VP39"/>
    <property type="match status" value="1"/>
</dbReference>
<dbReference type="Proteomes" id="UP001153069">
    <property type="component" value="Unassembled WGS sequence"/>
</dbReference>
<dbReference type="PANTHER" id="PTHR14614:SF132">
    <property type="entry name" value="PROTEIN-LYSINE METHYLTRANSFERASE C42C1.13"/>
    <property type="match status" value="1"/>
</dbReference>
<keyword evidence="2" id="KW-0808">Transferase</keyword>
<dbReference type="CDD" id="cd02440">
    <property type="entry name" value="AdoMet_MTases"/>
    <property type="match status" value="1"/>
</dbReference>
<dbReference type="AlphaFoldDB" id="A0A9N8HA54"/>
<dbReference type="OrthoDB" id="46564at2759"/>
<proteinExistence type="predicted"/>
<evidence type="ECO:0000313" key="2">
    <source>
        <dbReference type="EMBL" id="CAB9507428.1"/>
    </source>
</evidence>
<dbReference type="InterPro" id="IPR019410">
    <property type="entry name" value="Methyltransf_16"/>
</dbReference>
<keyword evidence="2" id="KW-0489">Methyltransferase</keyword>
<dbReference type="PANTHER" id="PTHR14614">
    <property type="entry name" value="HEPATOCELLULAR CARCINOMA-ASSOCIATED ANTIGEN"/>
    <property type="match status" value="1"/>
</dbReference>
<evidence type="ECO:0000256" key="1">
    <source>
        <dbReference type="SAM" id="MobiDB-lite"/>
    </source>
</evidence>
<name>A0A9N8HA54_9STRA</name>
<keyword evidence="3" id="KW-1185">Reference proteome</keyword>
<evidence type="ECO:0000313" key="3">
    <source>
        <dbReference type="Proteomes" id="UP001153069"/>
    </source>
</evidence>
<dbReference type="InterPro" id="IPR029063">
    <property type="entry name" value="SAM-dependent_MTases_sf"/>
</dbReference>
<feature type="compositionally biased region" description="Acidic residues" evidence="1">
    <location>
        <begin position="13"/>
        <end position="23"/>
    </location>
</feature>
<organism evidence="2 3">
    <name type="scientific">Seminavis robusta</name>
    <dbReference type="NCBI Taxonomy" id="568900"/>
    <lineage>
        <taxon>Eukaryota</taxon>
        <taxon>Sar</taxon>
        <taxon>Stramenopiles</taxon>
        <taxon>Ochrophyta</taxon>
        <taxon>Bacillariophyta</taxon>
        <taxon>Bacillariophyceae</taxon>
        <taxon>Bacillariophycidae</taxon>
        <taxon>Naviculales</taxon>
        <taxon>Naviculaceae</taxon>
        <taxon>Seminavis</taxon>
    </lineage>
</organism>
<dbReference type="Pfam" id="PF10294">
    <property type="entry name" value="Methyltransf_16"/>
    <property type="match status" value="1"/>
</dbReference>
<gene>
    <name evidence="2" type="ORF">SEMRO_306_G113000.1</name>
</gene>
<comment type="caution">
    <text evidence="2">The sequence shown here is derived from an EMBL/GenBank/DDBJ whole genome shotgun (WGS) entry which is preliminary data.</text>
</comment>
<dbReference type="GO" id="GO:0008168">
    <property type="term" value="F:methyltransferase activity"/>
    <property type="evidence" value="ECO:0007669"/>
    <property type="project" value="UniProtKB-KW"/>
</dbReference>
<sequence>MESAAAAATPERQEEEWIESPDGWDDKKPTTDSPEEEEEGAFVDFFTNTTKKDPKDTFTFELTVHPSDDQEKEGVTKKLLQLSGYTLDSDETAQSTGVTLWDAAPRLANYLMKRESAQEHIVGRQVLELGAGLGLCGIVAFHLGASHVVLTDGDTQTLQQMRVNVQQNCHDSTTTTNNNATIDCRQLIWASSPTKLAALQESQGLFDTILGADIVYTKDSLDPMLDTVVALLKKPHGQFVLSRYTKWNNVSDQVVLEAAATRHLTCRQPPDSPGIFVFSMPE</sequence>
<dbReference type="GO" id="GO:0032259">
    <property type="term" value="P:methylation"/>
    <property type="evidence" value="ECO:0007669"/>
    <property type="project" value="UniProtKB-KW"/>
</dbReference>